<dbReference type="PANTHER" id="PTHR10566:SF113">
    <property type="entry name" value="PROTEIN ACTIVITY OF BC1 COMPLEX KINASE 7, CHLOROPLASTIC"/>
    <property type="match status" value="1"/>
</dbReference>
<dbReference type="PANTHER" id="PTHR10566">
    <property type="entry name" value="CHAPERONE-ACTIVITY OF BC1 COMPLEX CABC1 -RELATED"/>
    <property type="match status" value="1"/>
</dbReference>
<keyword evidence="3" id="KW-0067">ATP-binding</keyword>
<reference evidence="3 4" key="1">
    <citation type="journal article" date="2016" name="Microbes Environ.">
        <title>Phylogenetically diverse aerobic anoxygenic phototrophic bacteria isolated from epilithic biofilms in Tama river, Japan.</title>
        <authorList>
            <person name="Hirose S."/>
            <person name="Matsuura K."/>
            <person name="Haruta S."/>
        </authorList>
    </citation>
    <scope>NUCLEOTIDE SEQUENCE [LARGE SCALE GENOMIC DNA]</scope>
    <source>
        <strain evidence="3 4">S08</strain>
    </source>
</reference>
<name>A0ABM7Y451_9PROT</name>
<feature type="domain" description="ABC1 atypical kinase-like" evidence="2">
    <location>
        <begin position="85"/>
        <end position="331"/>
    </location>
</feature>
<dbReference type="InterPro" id="IPR011009">
    <property type="entry name" value="Kinase-like_dom_sf"/>
</dbReference>
<dbReference type="SUPFAM" id="SSF56112">
    <property type="entry name" value="Protein kinase-like (PK-like)"/>
    <property type="match status" value="1"/>
</dbReference>
<dbReference type="EMBL" id="AP025637">
    <property type="protein sequence ID" value="BDG72889.1"/>
    <property type="molecule type" value="Genomic_DNA"/>
</dbReference>
<dbReference type="InterPro" id="IPR050154">
    <property type="entry name" value="UbiB_kinase"/>
</dbReference>
<evidence type="ECO:0000313" key="3">
    <source>
        <dbReference type="EMBL" id="BDG72889.1"/>
    </source>
</evidence>
<protein>
    <submittedName>
        <fullName evidence="3">ABC transporter ATP-binding protein</fullName>
    </submittedName>
</protein>
<accession>A0ABM7Y451</accession>
<dbReference type="InterPro" id="IPR034646">
    <property type="entry name" value="ADCK3_dom"/>
</dbReference>
<evidence type="ECO:0000259" key="2">
    <source>
        <dbReference type="Pfam" id="PF03109"/>
    </source>
</evidence>
<keyword evidence="4" id="KW-1185">Reference proteome</keyword>
<dbReference type="Pfam" id="PF03109">
    <property type="entry name" value="ABC1"/>
    <property type="match status" value="1"/>
</dbReference>
<comment type="similarity">
    <text evidence="1">Belongs to the protein kinase superfamily. ADCK protein kinase family.</text>
</comment>
<evidence type="ECO:0000256" key="1">
    <source>
        <dbReference type="ARBA" id="ARBA00009670"/>
    </source>
</evidence>
<sequence>MADREGSTIFGEARRMLRTSGAVGGIAARYAGQRFLGMKSDKAAHAEDLKAILGGLKGPMMKVAQFLSTVPDALPPEYAKELATLQANAPPMGWPFVKRRMGSELGPDWERRFASFEREAAAAASLGQVHRAVLHDGTRVACKLQYPDMASVVEADLRQLKMALAVFRRMDSTLENEDAFVELSDRLREELDYKREAAQQRLYAKMLTGVPGVRVPTPVEELTTNRLLTMTWLDGRAIQARIDEDPPEEERAAYARALFRAWYVPLYGYGVIHGDPHLGNYQVRSDMPENGGWGINLLDFGVVRIFPPSFIGGVIMLFEAIRDEDFDKAAEAYRVWGFKNLSRETIEVLNIWAKFLYEPLLDDRVRPIQVNDDPMHGRKIAEQVHAGLKRTGGVRVPREFPLMDRAAIGLGSVFLRLGARLNWHQLFQELIQGFDVQVLAQKQAVALAEAGLPDPHPVTAG</sequence>
<keyword evidence="3" id="KW-0547">Nucleotide-binding</keyword>
<dbReference type="CDD" id="cd13970">
    <property type="entry name" value="ABC1_ADCK3"/>
    <property type="match status" value="1"/>
</dbReference>
<gene>
    <name evidence="3" type="ORF">Rmf_28180</name>
</gene>
<evidence type="ECO:0000313" key="4">
    <source>
        <dbReference type="Proteomes" id="UP000831327"/>
    </source>
</evidence>
<dbReference type="InterPro" id="IPR004147">
    <property type="entry name" value="ABC1_dom"/>
</dbReference>
<dbReference type="Proteomes" id="UP000831327">
    <property type="component" value="Chromosome"/>
</dbReference>
<dbReference type="RefSeq" id="WP_244407072.1">
    <property type="nucleotide sequence ID" value="NZ_AP025637.1"/>
</dbReference>
<organism evidence="3 4">
    <name type="scientific">Roseomonas fluvialis</name>
    <dbReference type="NCBI Taxonomy" id="1750527"/>
    <lineage>
        <taxon>Bacteria</taxon>
        <taxon>Pseudomonadati</taxon>
        <taxon>Pseudomonadota</taxon>
        <taxon>Alphaproteobacteria</taxon>
        <taxon>Acetobacterales</taxon>
        <taxon>Roseomonadaceae</taxon>
        <taxon>Roseomonas</taxon>
    </lineage>
</organism>
<proteinExistence type="inferred from homology"/>
<dbReference type="GO" id="GO:0005524">
    <property type="term" value="F:ATP binding"/>
    <property type="evidence" value="ECO:0007669"/>
    <property type="project" value="UniProtKB-KW"/>
</dbReference>